<dbReference type="BioCyc" id="AMAC1300253:G12YX-3470-MONOMER"/>
<evidence type="ECO:0000313" key="1">
    <source>
        <dbReference type="EMBL" id="AGP79823.1"/>
    </source>
</evidence>
<dbReference type="HOGENOM" id="CLU_2165642_0_0_6"/>
<evidence type="ECO:0000313" key="2">
    <source>
        <dbReference type="Proteomes" id="UP000014909"/>
    </source>
</evidence>
<keyword evidence="1" id="KW-0614">Plasmid</keyword>
<reference evidence="1 2" key="1">
    <citation type="journal article" date="2013" name="Genome Biol. Evol.">
        <title>Genomic Diversity of "Deep Ecotype" Alteromonas macleodii Isolates: Evidence for Pan-Mediterranean Clonal Frames.</title>
        <authorList>
            <person name="Lopez-Perez M."/>
            <person name="Gonzaga A."/>
            <person name="Rodriguez-Valera F."/>
        </authorList>
    </citation>
    <scope>NUCLEOTIDE SEQUENCE [LARGE SCALE GENOMIC DNA]</scope>
    <source>
        <strain evidence="2">'English Channel 615'</strain>
        <plasmid evidence="2">Plasmid</plasmid>
    </source>
</reference>
<proteinExistence type="predicted"/>
<sequence length="110" mass="12606">MPSIIGELHPLNKSANRNTNTTNLMTLDIRYKELETDKEASPIHRLFIKEKKGELISPSCSHHILITTNFIDCRNIISHHRAVFFNRGGFFKNAKVEIALTRGSEKPYDL</sequence>
<organism evidence="1 2">
    <name type="scientific">Alteromonas mediterranea 615</name>
    <dbReference type="NCBI Taxonomy" id="1300253"/>
    <lineage>
        <taxon>Bacteria</taxon>
        <taxon>Pseudomonadati</taxon>
        <taxon>Pseudomonadota</taxon>
        <taxon>Gammaproteobacteria</taxon>
        <taxon>Alteromonadales</taxon>
        <taxon>Alteromonadaceae</taxon>
        <taxon>Alteromonas/Salinimonas group</taxon>
        <taxon>Alteromonas</taxon>
    </lineage>
</organism>
<dbReference type="EMBL" id="CP004847">
    <property type="protein sequence ID" value="AGP79823.1"/>
    <property type="molecule type" value="Genomic_DNA"/>
</dbReference>
<dbReference type="KEGG" id="amh:I633_21981"/>
<name>S5ASH6_9ALTE</name>
<dbReference type="AlphaFoldDB" id="S5ASH6"/>
<gene>
    <name evidence="1" type="ORF">I633_21981</name>
</gene>
<geneLocation type="plasmid" evidence="1">
    <name>unnamed</name>
</geneLocation>
<accession>S5ASH6</accession>
<protein>
    <submittedName>
        <fullName evidence="1">Uncharacterized protein</fullName>
    </submittedName>
</protein>
<dbReference type="Proteomes" id="UP000014909">
    <property type="component" value="Plasmid unnamed"/>
</dbReference>